<dbReference type="RefSeq" id="WP_247413916.1">
    <property type="nucleotide sequence ID" value="NZ_JALLGW010000001.1"/>
</dbReference>
<keyword evidence="6" id="KW-0472">Membrane</keyword>
<dbReference type="PANTHER" id="PTHR32089:SF112">
    <property type="entry name" value="LYSOZYME-LIKE PROTEIN-RELATED"/>
    <property type="match status" value="1"/>
</dbReference>
<evidence type="ECO:0000256" key="4">
    <source>
        <dbReference type="SAM" id="Coils"/>
    </source>
</evidence>
<evidence type="ECO:0000256" key="1">
    <source>
        <dbReference type="ARBA" id="ARBA00023224"/>
    </source>
</evidence>
<feature type="transmembrane region" description="Helical" evidence="6">
    <location>
        <begin position="21"/>
        <end position="41"/>
    </location>
</feature>
<evidence type="ECO:0000259" key="8">
    <source>
        <dbReference type="PROSITE" id="PS50885"/>
    </source>
</evidence>
<dbReference type="CDD" id="cd11386">
    <property type="entry name" value="MCP_signal"/>
    <property type="match status" value="1"/>
</dbReference>
<keyword evidence="1 3" id="KW-0807">Transducer</keyword>
<evidence type="ECO:0000313" key="10">
    <source>
        <dbReference type="Proteomes" id="UP001596099"/>
    </source>
</evidence>
<sequence length="851" mass="91282">MSGSLRSVVPDFIRKSYARKFGIVLLILGISVGLVGVVTTAQMQQQLNTGADEQYTSYAASEAHSLEAWNSRNSGFAPSIAQSDAVQDGDEVVIQHSLNGWMSQLPEGTHGIHYVNYISNDVRASTNDDYVDESMGDIDAPWTDDGQVFAETASYTGFGDEQYVSDPYLVMNGDHAVPLVAYAAPIEGQSNSFMIVTIRFDSYQSISAGGNQSQSDLAVVSADGKTIMRSSSELGGSWVPGNLNSAEVEERSQSGINATVGSSDVPEPYQSDSLAFSSFEGESGQLESLKLNPRSETIRIGEAPGAFGGLLSSGGEIQSYATVGDTGWTVVSTTPMSAAYSTDITQFSLLGSGLAVLFIGVFGVVLGTTSARSVNRLRGKAEQMEEGNFDVDLSTSRVDEYGRLYQGFASMRDRVREQIEQTEAARAETEELNTQLERRADEYSQVMQACAEGDLTRRMEPADESRAMADVATEFNDMIDEIEATVDRLKEFSGDVATSTQQVAANAEMISEESADTSESLNDISEDARKQSETLQEASEDMISHLTTIEEIAESSNDVASIARETAETGRAGREAAQDAITSMEQIESQSTETVDEMERLEQEVAQVDELIEFISDVAEQTNMLALNANIEASRAGESGEGFAVVANEIKNLAEETRQTAGDIEDRLERIRAQTEQTVAEVRENSERISENTGSVENAVDALDEIAGYAQETNDGIQGISESTEEQADSTESIVRTVDEAASISEETTVESEFVATAAETQTQALRNMSDGAGDLAEQATRLSDALDRFETADSESDEVSVGDAADAEDAADADASEVDETEAADEADAASEDDPSDQDADDAVPAERSD</sequence>
<keyword evidence="10" id="KW-1185">Reference proteome</keyword>
<dbReference type="AlphaFoldDB" id="A0ABD5RK70"/>
<dbReference type="PROSITE" id="PS50111">
    <property type="entry name" value="CHEMOTAXIS_TRANSDUC_2"/>
    <property type="match status" value="1"/>
</dbReference>
<dbReference type="InterPro" id="IPR003660">
    <property type="entry name" value="HAMP_dom"/>
</dbReference>
<dbReference type="InterPro" id="IPR004089">
    <property type="entry name" value="MCPsignal_dom"/>
</dbReference>
<accession>A0ABD5RK70</accession>
<dbReference type="SMART" id="SM00304">
    <property type="entry name" value="HAMP"/>
    <property type="match status" value="2"/>
</dbReference>
<dbReference type="Pfam" id="PF00672">
    <property type="entry name" value="HAMP"/>
    <property type="match status" value="1"/>
</dbReference>
<comment type="caution">
    <text evidence="9">The sequence shown here is derived from an EMBL/GenBank/DDBJ whole genome shotgun (WGS) entry which is preliminary data.</text>
</comment>
<dbReference type="SUPFAM" id="SSF58104">
    <property type="entry name" value="Methyl-accepting chemotaxis protein (MCP) signaling domain"/>
    <property type="match status" value="2"/>
</dbReference>
<dbReference type="SUPFAM" id="SSF158472">
    <property type="entry name" value="HAMP domain-like"/>
    <property type="match status" value="1"/>
</dbReference>
<dbReference type="Gene3D" id="1.10.287.950">
    <property type="entry name" value="Methyl-accepting chemotaxis protein"/>
    <property type="match status" value="1"/>
</dbReference>
<dbReference type="Pfam" id="PF00015">
    <property type="entry name" value="MCPsignal"/>
    <property type="match status" value="1"/>
</dbReference>
<organism evidence="9 10">
    <name type="scientific">Halomarina salina</name>
    <dbReference type="NCBI Taxonomy" id="1872699"/>
    <lineage>
        <taxon>Archaea</taxon>
        <taxon>Methanobacteriati</taxon>
        <taxon>Methanobacteriota</taxon>
        <taxon>Stenosarchaea group</taxon>
        <taxon>Halobacteria</taxon>
        <taxon>Halobacteriales</taxon>
        <taxon>Natronomonadaceae</taxon>
        <taxon>Halomarina</taxon>
    </lineage>
</organism>
<evidence type="ECO:0000259" key="7">
    <source>
        <dbReference type="PROSITE" id="PS50111"/>
    </source>
</evidence>
<dbReference type="GO" id="GO:0007165">
    <property type="term" value="P:signal transduction"/>
    <property type="evidence" value="ECO:0007669"/>
    <property type="project" value="UniProtKB-KW"/>
</dbReference>
<feature type="coiled-coil region" evidence="4">
    <location>
        <begin position="584"/>
        <end position="618"/>
    </location>
</feature>
<keyword evidence="6" id="KW-0812">Transmembrane</keyword>
<feature type="domain" description="HAMP" evidence="8">
    <location>
        <begin position="368"/>
        <end position="420"/>
    </location>
</feature>
<feature type="region of interest" description="Disordered" evidence="5">
    <location>
        <begin position="766"/>
        <end position="851"/>
    </location>
</feature>
<evidence type="ECO:0000256" key="2">
    <source>
        <dbReference type="ARBA" id="ARBA00029447"/>
    </source>
</evidence>
<feature type="coiled-coil region" evidence="4">
    <location>
        <begin position="654"/>
        <end position="692"/>
    </location>
</feature>
<feature type="compositionally biased region" description="Acidic residues" evidence="5">
    <location>
        <begin position="793"/>
        <end position="845"/>
    </location>
</feature>
<dbReference type="Proteomes" id="UP001596099">
    <property type="component" value="Unassembled WGS sequence"/>
</dbReference>
<gene>
    <name evidence="9" type="ORF">ACFPYI_06610</name>
</gene>
<dbReference type="SMART" id="SM00283">
    <property type="entry name" value="MA"/>
    <property type="match status" value="1"/>
</dbReference>
<name>A0ABD5RK70_9EURY</name>
<keyword evidence="6" id="KW-1133">Transmembrane helix</keyword>
<evidence type="ECO:0000256" key="6">
    <source>
        <dbReference type="SAM" id="Phobius"/>
    </source>
</evidence>
<evidence type="ECO:0000256" key="5">
    <source>
        <dbReference type="SAM" id="MobiDB-lite"/>
    </source>
</evidence>
<reference evidence="9 10" key="1">
    <citation type="journal article" date="2019" name="Int. J. Syst. Evol. Microbiol.">
        <title>The Global Catalogue of Microorganisms (GCM) 10K type strain sequencing project: providing services to taxonomists for standard genome sequencing and annotation.</title>
        <authorList>
            <consortium name="The Broad Institute Genomics Platform"/>
            <consortium name="The Broad Institute Genome Sequencing Center for Infectious Disease"/>
            <person name="Wu L."/>
            <person name="Ma J."/>
        </authorList>
    </citation>
    <scope>NUCLEOTIDE SEQUENCE [LARGE SCALE GENOMIC DNA]</scope>
    <source>
        <strain evidence="9 10">CGMCC 1.12543</strain>
    </source>
</reference>
<protein>
    <submittedName>
        <fullName evidence="9">Methyl-accepting chemotaxis protein</fullName>
    </submittedName>
</protein>
<feature type="domain" description="HAMP" evidence="8">
    <location>
        <begin position="434"/>
        <end position="487"/>
    </location>
</feature>
<dbReference type="PANTHER" id="PTHR32089">
    <property type="entry name" value="METHYL-ACCEPTING CHEMOTAXIS PROTEIN MCPB"/>
    <property type="match status" value="1"/>
</dbReference>
<proteinExistence type="inferred from homology"/>
<dbReference type="PROSITE" id="PS50885">
    <property type="entry name" value="HAMP"/>
    <property type="match status" value="2"/>
</dbReference>
<feature type="coiled-coil region" evidence="4">
    <location>
        <begin position="412"/>
        <end position="446"/>
    </location>
</feature>
<dbReference type="Gene3D" id="6.10.250.1910">
    <property type="match status" value="1"/>
</dbReference>
<evidence type="ECO:0000313" key="9">
    <source>
        <dbReference type="EMBL" id="MFC5971002.1"/>
    </source>
</evidence>
<feature type="domain" description="Methyl-accepting transducer" evidence="7">
    <location>
        <begin position="506"/>
        <end position="742"/>
    </location>
</feature>
<evidence type="ECO:0000256" key="3">
    <source>
        <dbReference type="PROSITE-ProRule" id="PRU00284"/>
    </source>
</evidence>
<comment type="similarity">
    <text evidence="2">Belongs to the methyl-accepting chemotaxis (MCP) protein family.</text>
</comment>
<dbReference type="EMBL" id="JBHSQH010000001">
    <property type="protein sequence ID" value="MFC5971002.1"/>
    <property type="molecule type" value="Genomic_DNA"/>
</dbReference>
<dbReference type="CDD" id="cd06225">
    <property type="entry name" value="HAMP"/>
    <property type="match status" value="1"/>
</dbReference>
<feature type="region of interest" description="Disordered" evidence="5">
    <location>
        <begin position="510"/>
        <end position="538"/>
    </location>
</feature>
<keyword evidence="4" id="KW-0175">Coiled coil</keyword>